<protein>
    <recommendedName>
        <fullName evidence="1">HTH iclR-type domain-containing protein</fullName>
    </recommendedName>
</protein>
<dbReference type="EMBL" id="CADILE010000001">
    <property type="protein sequence ID" value="CAB3830910.1"/>
    <property type="molecule type" value="Genomic_DNA"/>
</dbReference>
<dbReference type="Proteomes" id="UP000494122">
    <property type="component" value="Unassembled WGS sequence"/>
</dbReference>
<evidence type="ECO:0000313" key="2">
    <source>
        <dbReference type="EMBL" id="CAB3830910.1"/>
    </source>
</evidence>
<proteinExistence type="predicted"/>
<dbReference type="Gene3D" id="1.10.10.10">
    <property type="entry name" value="Winged helix-like DNA-binding domain superfamily/Winged helix DNA-binding domain"/>
    <property type="match status" value="1"/>
</dbReference>
<dbReference type="InterPro" id="IPR005471">
    <property type="entry name" value="Tscrpt_reg_IclR_N"/>
</dbReference>
<dbReference type="GO" id="GO:0003677">
    <property type="term" value="F:DNA binding"/>
    <property type="evidence" value="ECO:0007669"/>
    <property type="project" value="InterPro"/>
</dbReference>
<dbReference type="SUPFAM" id="SSF46785">
    <property type="entry name" value="Winged helix' DNA-binding domain"/>
    <property type="match status" value="1"/>
</dbReference>
<name>A0A6S7CH42_9BURK</name>
<evidence type="ECO:0000313" key="3">
    <source>
        <dbReference type="Proteomes" id="UP000494122"/>
    </source>
</evidence>
<dbReference type="Pfam" id="PF09339">
    <property type="entry name" value="HTH_IclR"/>
    <property type="match status" value="1"/>
</dbReference>
<dbReference type="InterPro" id="IPR036390">
    <property type="entry name" value="WH_DNA-bd_sf"/>
</dbReference>
<organism evidence="2 3">
    <name type="scientific">Achromobacter ruhlandii</name>
    <dbReference type="NCBI Taxonomy" id="72557"/>
    <lineage>
        <taxon>Bacteria</taxon>
        <taxon>Pseudomonadati</taxon>
        <taxon>Pseudomonadota</taxon>
        <taxon>Betaproteobacteria</taxon>
        <taxon>Burkholderiales</taxon>
        <taxon>Alcaligenaceae</taxon>
        <taxon>Achromobacter</taxon>
    </lineage>
</organism>
<accession>A0A6S7CH42</accession>
<evidence type="ECO:0000259" key="1">
    <source>
        <dbReference type="PROSITE" id="PS51077"/>
    </source>
</evidence>
<reference evidence="2 3" key="1">
    <citation type="submission" date="2020-04" db="EMBL/GenBank/DDBJ databases">
        <authorList>
            <person name="De Canck E."/>
        </authorList>
    </citation>
    <scope>NUCLEOTIDE SEQUENCE [LARGE SCALE GENOMIC DNA]</scope>
    <source>
        <strain evidence="2 3">LMG 3328</strain>
    </source>
</reference>
<dbReference type="InterPro" id="IPR036388">
    <property type="entry name" value="WH-like_DNA-bd_sf"/>
</dbReference>
<dbReference type="GO" id="GO:0006355">
    <property type="term" value="P:regulation of DNA-templated transcription"/>
    <property type="evidence" value="ECO:0007669"/>
    <property type="project" value="InterPro"/>
</dbReference>
<dbReference type="RefSeq" id="WP_244977742.1">
    <property type="nucleotide sequence ID" value="NZ_CADILE010000001.1"/>
</dbReference>
<gene>
    <name evidence="2" type="ORF">LMG3328_00768</name>
</gene>
<sequence length="65" mass="7287">MDVKTAARVLDVLNLFAEAQKPLLYSEIAAQMEIPLSSCHGLLKTMVARGYLYEIGKKHGYYPTQ</sequence>
<feature type="domain" description="HTH iclR-type" evidence="1">
    <location>
        <begin position="3"/>
        <end position="65"/>
    </location>
</feature>
<dbReference type="PROSITE" id="PS51077">
    <property type="entry name" value="HTH_ICLR"/>
    <property type="match status" value="1"/>
</dbReference>
<dbReference type="AlphaFoldDB" id="A0A6S7CH42"/>